<evidence type="ECO:0000256" key="4">
    <source>
        <dbReference type="ARBA" id="ARBA00022729"/>
    </source>
</evidence>
<dbReference type="InterPro" id="IPR032675">
    <property type="entry name" value="LRR_dom_sf"/>
</dbReference>
<dbReference type="FunFam" id="3.80.10.10:FF:000129">
    <property type="entry name" value="Leucine-rich repeat receptor-like kinase"/>
    <property type="match status" value="1"/>
</dbReference>
<reference evidence="10 11" key="1">
    <citation type="journal article" date="2018" name="PLoS Genet.">
        <title>Population sequencing reveals clonal diversity and ancestral inbreeding in the grapevine cultivar Chardonnay.</title>
        <authorList>
            <person name="Roach M.J."/>
            <person name="Johnson D.L."/>
            <person name="Bohlmann J."/>
            <person name="van Vuuren H.J."/>
            <person name="Jones S.J."/>
            <person name="Pretorius I.S."/>
            <person name="Schmidt S.A."/>
            <person name="Borneman A.R."/>
        </authorList>
    </citation>
    <scope>NUCLEOTIDE SEQUENCE [LARGE SCALE GENOMIC DNA]</scope>
    <source>
        <strain evidence="11">cv. Chardonnay</strain>
        <tissue evidence="10">Leaf</tissue>
    </source>
</reference>
<keyword evidence="7 8" id="KW-0472">Membrane</keyword>
<organism evidence="10 11">
    <name type="scientific">Vitis vinifera</name>
    <name type="common">Grape</name>
    <dbReference type="NCBI Taxonomy" id="29760"/>
    <lineage>
        <taxon>Eukaryota</taxon>
        <taxon>Viridiplantae</taxon>
        <taxon>Streptophyta</taxon>
        <taxon>Embryophyta</taxon>
        <taxon>Tracheophyta</taxon>
        <taxon>Spermatophyta</taxon>
        <taxon>Magnoliopsida</taxon>
        <taxon>eudicotyledons</taxon>
        <taxon>Gunneridae</taxon>
        <taxon>Pentapetalae</taxon>
        <taxon>rosids</taxon>
        <taxon>Vitales</taxon>
        <taxon>Vitaceae</taxon>
        <taxon>Viteae</taxon>
        <taxon>Vitis</taxon>
    </lineage>
</organism>
<dbReference type="Gene3D" id="1.10.510.10">
    <property type="entry name" value="Transferase(Phosphotransferase) domain 1"/>
    <property type="match status" value="2"/>
</dbReference>
<dbReference type="SUPFAM" id="SSF52058">
    <property type="entry name" value="L domain-like"/>
    <property type="match status" value="1"/>
</dbReference>
<evidence type="ECO:0000256" key="1">
    <source>
        <dbReference type="ARBA" id="ARBA00004167"/>
    </source>
</evidence>
<dbReference type="Pfam" id="PF00069">
    <property type="entry name" value="Pkinase"/>
    <property type="match status" value="1"/>
</dbReference>
<evidence type="ECO:0000313" key="11">
    <source>
        <dbReference type="Proteomes" id="UP000288805"/>
    </source>
</evidence>
<dbReference type="AlphaFoldDB" id="A0A438EW34"/>
<dbReference type="Proteomes" id="UP000288805">
    <property type="component" value="Unassembled WGS sequence"/>
</dbReference>
<evidence type="ECO:0000256" key="6">
    <source>
        <dbReference type="ARBA" id="ARBA00022989"/>
    </source>
</evidence>
<dbReference type="GO" id="GO:0005524">
    <property type="term" value="F:ATP binding"/>
    <property type="evidence" value="ECO:0007669"/>
    <property type="project" value="InterPro"/>
</dbReference>
<comment type="subcellular location">
    <subcellularLocation>
        <location evidence="1">Membrane</location>
        <topology evidence="1">Single-pass membrane protein</topology>
    </subcellularLocation>
</comment>
<evidence type="ECO:0000259" key="9">
    <source>
        <dbReference type="Pfam" id="PF00069"/>
    </source>
</evidence>
<evidence type="ECO:0000256" key="5">
    <source>
        <dbReference type="ARBA" id="ARBA00022737"/>
    </source>
</evidence>
<evidence type="ECO:0000256" key="2">
    <source>
        <dbReference type="ARBA" id="ARBA00022614"/>
    </source>
</evidence>
<dbReference type="PANTHER" id="PTHR45631">
    <property type="entry name" value="OS07G0107800 PROTEIN-RELATED"/>
    <property type="match status" value="1"/>
</dbReference>
<dbReference type="PROSITE" id="PS51450">
    <property type="entry name" value="LRR"/>
    <property type="match status" value="1"/>
</dbReference>
<sequence length="513" mass="55738">MVAALGLEALTSTFALGPWALAASTLSPWILMALKTFEAIRNVKSVYGVKRNWQGDPCAPKSTCGMALSAATMVTIPPGSSLCEDLSSSGLSGKIDASLSNLESLQYLDLSNNSLTGEVPDFLSQLPLLKTLNLSGNEFTGSVPSLIIQRSKNGSLSLSVDGNPNLCVMASCNKKKSVVIPVIASIAVVLVLLSAFLILWGLKRRRQQWQGAGKDTPVLSWEQRLQIAVDVAQAVEDGIAAFEYLHEGCKPPIIHRDVKTSNICLDGKLQAKVADFGCPDSCHQRVELLYQLKLLAHPATSILSKSSTTVTISMNSGCWIVKSKLMFLCYTKALRVELPPSSQESSSLLSSWESRSLLSSQELNYLAPRALPAIVPQCTSWVAHSSLAHNGPLEQTMNPNVERHENTHLVDWISPRLARGEIRSIVVDSRLNGDFNPNSAWKLVETAMACVPRSSIQRPAMSQVVVDLKECLQMEMHRNKSASQSRKYQDAASSANSIDLFAVDLDVSMPHAR</sequence>
<proteinExistence type="predicted"/>
<protein>
    <submittedName>
        <fullName evidence="10">Putative leucine-rich repeat receptor-like protein kinase</fullName>
    </submittedName>
</protein>
<evidence type="ECO:0000256" key="3">
    <source>
        <dbReference type="ARBA" id="ARBA00022692"/>
    </source>
</evidence>
<accession>A0A438EW34</accession>
<keyword evidence="10" id="KW-0418">Kinase</keyword>
<keyword evidence="10" id="KW-0675">Receptor</keyword>
<gene>
    <name evidence="10" type="primary">VvCHDh000306_19</name>
    <name evidence="10" type="ORF">CK203_067961</name>
</gene>
<dbReference type="InterPro" id="IPR001611">
    <property type="entry name" value="Leu-rich_rpt"/>
</dbReference>
<dbReference type="SUPFAM" id="SSF56112">
    <property type="entry name" value="Protein kinase-like (PK-like)"/>
    <property type="match status" value="1"/>
</dbReference>
<dbReference type="InterPro" id="IPR011009">
    <property type="entry name" value="Kinase-like_dom_sf"/>
</dbReference>
<keyword evidence="6 8" id="KW-1133">Transmembrane helix</keyword>
<keyword evidence="3 8" id="KW-0812">Transmembrane</keyword>
<keyword evidence="4" id="KW-0732">Signal</keyword>
<feature type="transmembrane region" description="Helical" evidence="8">
    <location>
        <begin position="178"/>
        <end position="200"/>
    </location>
</feature>
<dbReference type="PRINTS" id="PR00019">
    <property type="entry name" value="LEURICHRPT"/>
</dbReference>
<feature type="domain" description="Protein kinase" evidence="9">
    <location>
        <begin position="235"/>
        <end position="287"/>
    </location>
</feature>
<dbReference type="PROSITE" id="PS00108">
    <property type="entry name" value="PROTEIN_KINASE_ST"/>
    <property type="match status" value="1"/>
</dbReference>
<name>A0A438EW34_VITVI</name>
<dbReference type="GO" id="GO:0004672">
    <property type="term" value="F:protein kinase activity"/>
    <property type="evidence" value="ECO:0007669"/>
    <property type="project" value="InterPro"/>
</dbReference>
<keyword evidence="5" id="KW-0677">Repeat</keyword>
<keyword evidence="2" id="KW-0433">Leucine-rich repeat</keyword>
<dbReference type="PANTHER" id="PTHR45631:SF202">
    <property type="entry name" value="SENESCENCE-INDUCED RECEPTOR-LIKE SERINE_THREONINE-PROTEIN KINASE"/>
    <property type="match status" value="1"/>
</dbReference>
<dbReference type="Gene3D" id="3.80.10.10">
    <property type="entry name" value="Ribonuclease Inhibitor"/>
    <property type="match status" value="1"/>
</dbReference>
<dbReference type="InterPro" id="IPR000719">
    <property type="entry name" value="Prot_kinase_dom"/>
</dbReference>
<dbReference type="InterPro" id="IPR008271">
    <property type="entry name" value="Ser/Thr_kinase_AS"/>
</dbReference>
<dbReference type="EMBL" id="QGNW01001176">
    <property type="protein sequence ID" value="RVW51882.1"/>
    <property type="molecule type" value="Genomic_DNA"/>
</dbReference>
<comment type="caution">
    <text evidence="10">The sequence shown here is derived from an EMBL/GenBank/DDBJ whole genome shotgun (WGS) entry which is preliminary data.</text>
</comment>
<dbReference type="GO" id="GO:0016020">
    <property type="term" value="C:membrane"/>
    <property type="evidence" value="ECO:0007669"/>
    <property type="project" value="UniProtKB-SubCell"/>
</dbReference>
<keyword evidence="10" id="KW-0808">Transferase</keyword>
<evidence type="ECO:0000256" key="7">
    <source>
        <dbReference type="ARBA" id="ARBA00023136"/>
    </source>
</evidence>
<evidence type="ECO:0000256" key="8">
    <source>
        <dbReference type="SAM" id="Phobius"/>
    </source>
</evidence>
<dbReference type="Pfam" id="PF13855">
    <property type="entry name" value="LRR_8"/>
    <property type="match status" value="1"/>
</dbReference>
<evidence type="ECO:0000313" key="10">
    <source>
        <dbReference type="EMBL" id="RVW51882.1"/>
    </source>
</evidence>